<dbReference type="AlphaFoldDB" id="A0A5D5ALQ4"/>
<protein>
    <recommendedName>
        <fullName evidence="4">Tripartite tricarboxylate transporter substrate binding protein</fullName>
    </recommendedName>
</protein>
<dbReference type="EMBL" id="VTAW01000007">
    <property type="protein sequence ID" value="TYT62636.1"/>
    <property type="molecule type" value="Genomic_DNA"/>
</dbReference>
<evidence type="ECO:0000313" key="2">
    <source>
        <dbReference type="EMBL" id="TYT62636.1"/>
    </source>
</evidence>
<dbReference type="InterPro" id="IPR005064">
    <property type="entry name" value="BUG"/>
</dbReference>
<feature type="compositionally biased region" description="Gly residues" evidence="1">
    <location>
        <begin position="39"/>
        <end position="55"/>
    </location>
</feature>
<dbReference type="Pfam" id="PF03401">
    <property type="entry name" value="TctC"/>
    <property type="match status" value="1"/>
</dbReference>
<evidence type="ECO:0000256" key="1">
    <source>
        <dbReference type="SAM" id="MobiDB-lite"/>
    </source>
</evidence>
<proteinExistence type="predicted"/>
<accession>A0A5D5ALQ4</accession>
<dbReference type="PANTHER" id="PTHR42928">
    <property type="entry name" value="TRICARBOXYLATE-BINDING PROTEIN"/>
    <property type="match status" value="1"/>
</dbReference>
<dbReference type="InterPro" id="IPR042100">
    <property type="entry name" value="Bug_dom1"/>
</dbReference>
<dbReference type="Gene3D" id="3.40.190.150">
    <property type="entry name" value="Bordetella uptake gene, domain 1"/>
    <property type="match status" value="1"/>
</dbReference>
<dbReference type="Proteomes" id="UP000324104">
    <property type="component" value="Unassembled WGS sequence"/>
</dbReference>
<comment type="caution">
    <text evidence="2">The sequence shown here is derived from an EMBL/GenBank/DDBJ whole genome shotgun (WGS) entry which is preliminary data.</text>
</comment>
<sequence length="362" mass="38372">MVNSKPSAGRRKMLRYLGGAGVVGLAGCMGDENGNGNGNGAGNGNGTDDGNGGSGSEFPERDIEIVAPADPGGSIDLYARLVAGHLADHLPNDVNVTVSNVAGAAARVGADEVYQAEPDGYTLCLGHLEAHTTGQILYDPMYELTEFTHLGQIGATPRSWFGNADATDEYDSWDALVEGMTNGELLFATQGAGATGHIIGIVAGDLTGDYSADDLDFVHYSGTGEMTAPLIRGDQHVGAATHSTTEDIIEDEDDIGFYFIMGESDEWTTAAEFGMPSDAAETLGDQFTTPYGLYAPPDTPDDVTEILRDSLYDTLQDDAVQADAEEQNLPIEPVHGDEFQDFVGEFYEGWLEYEEVMADAVD</sequence>
<reference evidence="2 3" key="1">
    <citation type="submission" date="2019-08" db="EMBL/GenBank/DDBJ databases">
        <title>Archaea genome.</title>
        <authorList>
            <person name="Kajale S."/>
            <person name="Shouche Y."/>
            <person name="Deshpande N."/>
            <person name="Sharma A."/>
        </authorList>
    </citation>
    <scope>NUCLEOTIDE SEQUENCE [LARGE SCALE GENOMIC DNA]</scope>
    <source>
        <strain evidence="2 3">ESP3B_9</strain>
    </source>
</reference>
<dbReference type="PROSITE" id="PS51257">
    <property type="entry name" value="PROKAR_LIPOPROTEIN"/>
    <property type="match status" value="1"/>
</dbReference>
<evidence type="ECO:0008006" key="4">
    <source>
        <dbReference type="Google" id="ProtNLM"/>
    </source>
</evidence>
<keyword evidence="3" id="KW-1185">Reference proteome</keyword>
<feature type="region of interest" description="Disordered" evidence="1">
    <location>
        <begin position="39"/>
        <end position="59"/>
    </location>
</feature>
<dbReference type="Gene3D" id="3.40.190.10">
    <property type="entry name" value="Periplasmic binding protein-like II"/>
    <property type="match status" value="1"/>
</dbReference>
<dbReference type="PANTHER" id="PTHR42928:SF5">
    <property type="entry name" value="BLR1237 PROTEIN"/>
    <property type="match status" value="1"/>
</dbReference>
<evidence type="ECO:0000313" key="3">
    <source>
        <dbReference type="Proteomes" id="UP000324104"/>
    </source>
</evidence>
<organism evidence="2 3">
    <name type="scientific">Natrialba swarupiae</name>
    <dbReference type="NCBI Taxonomy" id="2448032"/>
    <lineage>
        <taxon>Archaea</taxon>
        <taxon>Methanobacteriati</taxon>
        <taxon>Methanobacteriota</taxon>
        <taxon>Stenosarchaea group</taxon>
        <taxon>Halobacteria</taxon>
        <taxon>Halobacteriales</taxon>
        <taxon>Natrialbaceae</taxon>
        <taxon>Natrialba</taxon>
    </lineage>
</organism>
<gene>
    <name evidence="2" type="ORF">FYC77_07665</name>
</gene>
<name>A0A5D5ALQ4_9EURY</name>